<gene>
    <name evidence="1" type="ORF">CA13_65580</name>
</gene>
<comment type="caution">
    <text evidence="1">The sequence shown here is derived from an EMBL/GenBank/DDBJ whole genome shotgun (WGS) entry which is preliminary data.</text>
</comment>
<name>A0A5C5ZD17_9BACT</name>
<dbReference type="Proteomes" id="UP000315010">
    <property type="component" value="Unassembled WGS sequence"/>
</dbReference>
<organism evidence="1 2">
    <name type="scientific">Novipirellula herctigrandis</name>
    <dbReference type="NCBI Taxonomy" id="2527986"/>
    <lineage>
        <taxon>Bacteria</taxon>
        <taxon>Pseudomonadati</taxon>
        <taxon>Planctomycetota</taxon>
        <taxon>Planctomycetia</taxon>
        <taxon>Pirellulales</taxon>
        <taxon>Pirellulaceae</taxon>
        <taxon>Novipirellula</taxon>
    </lineage>
</organism>
<sequence>MVDAGSEAYRWLDRHSEYMLETPDEAFDWVFMLTDDDWDLIDASWEQRSAASKEAIAYVVCEGPSRDSRRMLLRALRDPNSDVAGQAAESLASQRELDEYAFPTLDFESERMVATLTADDESDKNGGEQ</sequence>
<accession>A0A5C5ZD17</accession>
<protein>
    <recommendedName>
        <fullName evidence="3">HEAT repeat protein</fullName>
    </recommendedName>
</protein>
<proteinExistence type="predicted"/>
<keyword evidence="2" id="KW-1185">Reference proteome</keyword>
<evidence type="ECO:0000313" key="2">
    <source>
        <dbReference type="Proteomes" id="UP000315010"/>
    </source>
</evidence>
<evidence type="ECO:0000313" key="1">
    <source>
        <dbReference type="EMBL" id="TWT85076.1"/>
    </source>
</evidence>
<dbReference type="OrthoDB" id="290911at2"/>
<dbReference type="RefSeq" id="WP_146403087.1">
    <property type="nucleotide sequence ID" value="NZ_SJPJ01000001.1"/>
</dbReference>
<evidence type="ECO:0008006" key="3">
    <source>
        <dbReference type="Google" id="ProtNLM"/>
    </source>
</evidence>
<dbReference type="AlphaFoldDB" id="A0A5C5ZD17"/>
<dbReference type="EMBL" id="SJPJ01000001">
    <property type="protein sequence ID" value="TWT85076.1"/>
    <property type="molecule type" value="Genomic_DNA"/>
</dbReference>
<reference evidence="1 2" key="1">
    <citation type="submission" date="2019-02" db="EMBL/GenBank/DDBJ databases">
        <title>Deep-cultivation of Planctomycetes and their phenomic and genomic characterization uncovers novel biology.</title>
        <authorList>
            <person name="Wiegand S."/>
            <person name="Jogler M."/>
            <person name="Boedeker C."/>
            <person name="Pinto D."/>
            <person name="Vollmers J."/>
            <person name="Rivas-Marin E."/>
            <person name="Kohn T."/>
            <person name="Peeters S.H."/>
            <person name="Heuer A."/>
            <person name="Rast P."/>
            <person name="Oberbeckmann S."/>
            <person name="Bunk B."/>
            <person name="Jeske O."/>
            <person name="Meyerdierks A."/>
            <person name="Storesund J.E."/>
            <person name="Kallscheuer N."/>
            <person name="Luecker S."/>
            <person name="Lage O.M."/>
            <person name="Pohl T."/>
            <person name="Merkel B.J."/>
            <person name="Hornburger P."/>
            <person name="Mueller R.-W."/>
            <person name="Bruemmer F."/>
            <person name="Labrenz M."/>
            <person name="Spormann A.M."/>
            <person name="Op Den Camp H."/>
            <person name="Overmann J."/>
            <person name="Amann R."/>
            <person name="Jetten M.S.M."/>
            <person name="Mascher T."/>
            <person name="Medema M.H."/>
            <person name="Devos D.P."/>
            <person name="Kaster A.-K."/>
            <person name="Ovreas L."/>
            <person name="Rohde M."/>
            <person name="Galperin M.Y."/>
            <person name="Jogler C."/>
        </authorList>
    </citation>
    <scope>NUCLEOTIDE SEQUENCE [LARGE SCALE GENOMIC DNA]</scope>
    <source>
        <strain evidence="1 2">CA13</strain>
    </source>
</reference>